<dbReference type="AlphaFoldDB" id="A0A2N0HKJ6"/>
<name>A0A2N0HKJ6_9SPHN</name>
<dbReference type="PROSITE" id="PS51257">
    <property type="entry name" value="PROKAR_LIPOPROTEIN"/>
    <property type="match status" value="1"/>
</dbReference>
<evidence type="ECO:0000313" key="3">
    <source>
        <dbReference type="Proteomes" id="UP000232587"/>
    </source>
</evidence>
<organism evidence="2 3">
    <name type="scientific">Novosphingobium kunmingense</name>
    <dbReference type="NCBI Taxonomy" id="1211806"/>
    <lineage>
        <taxon>Bacteria</taxon>
        <taxon>Pseudomonadati</taxon>
        <taxon>Pseudomonadota</taxon>
        <taxon>Alphaproteobacteria</taxon>
        <taxon>Sphingomonadales</taxon>
        <taxon>Sphingomonadaceae</taxon>
        <taxon>Novosphingobium</taxon>
    </lineage>
</organism>
<dbReference type="Proteomes" id="UP000232587">
    <property type="component" value="Unassembled WGS sequence"/>
</dbReference>
<gene>
    <name evidence="2" type="ORF">B0I00_1717</name>
</gene>
<dbReference type="EMBL" id="PHUF01000003">
    <property type="protein sequence ID" value="PKB19481.1"/>
    <property type="molecule type" value="Genomic_DNA"/>
</dbReference>
<dbReference type="InterPro" id="IPR005586">
    <property type="entry name" value="ABC_trans_aux"/>
</dbReference>
<dbReference type="Pfam" id="PF03886">
    <property type="entry name" value="ABC_trans_aux"/>
    <property type="match status" value="1"/>
</dbReference>
<dbReference type="Gene3D" id="3.40.50.10610">
    <property type="entry name" value="ABC-type transport auxiliary lipoprotein component"/>
    <property type="match status" value="1"/>
</dbReference>
<evidence type="ECO:0000259" key="1">
    <source>
        <dbReference type="Pfam" id="PF03886"/>
    </source>
</evidence>
<dbReference type="SUPFAM" id="SSF159594">
    <property type="entry name" value="XCC0632-like"/>
    <property type="match status" value="1"/>
</dbReference>
<feature type="domain" description="ABC-type transport auxiliary lipoprotein component" evidence="1">
    <location>
        <begin position="48"/>
        <end position="195"/>
    </location>
</feature>
<keyword evidence="3" id="KW-1185">Reference proteome</keyword>
<sequence>MTMTRPTLLRATALASVLLLTGCLGLGGGKPPPTLLRLDADATAPVGVAVSGTPANALAIAEPEVDKQLAAMRVPVRVTDTDIAYLKNAQWVERPARQFRSLLAETIRAGSKGLVFEDDQPVPASGRRLGGKLLDMGYDARSMSVVVRYDALLSGPRDAVTMRRFEAVVPGVQAKPEAVGAALNQAANKVAAEVAAWVGG</sequence>
<protein>
    <submittedName>
        <fullName evidence="2">Cholesterol transport system auxiliary component</fullName>
    </submittedName>
</protein>
<evidence type="ECO:0000313" key="2">
    <source>
        <dbReference type="EMBL" id="PKB19481.1"/>
    </source>
</evidence>
<reference evidence="2 3" key="1">
    <citation type="submission" date="2017-11" db="EMBL/GenBank/DDBJ databases">
        <title>Genomic Encyclopedia of Type Strains, Phase III (KMG-III): the genomes of soil and plant-associated and newly described type strains.</title>
        <authorList>
            <person name="Whitman W."/>
        </authorList>
    </citation>
    <scope>NUCLEOTIDE SEQUENCE [LARGE SCALE GENOMIC DNA]</scope>
    <source>
        <strain evidence="2 3">CGMCC 1.12274</strain>
    </source>
</reference>
<comment type="caution">
    <text evidence="2">The sequence shown here is derived from an EMBL/GenBank/DDBJ whole genome shotgun (WGS) entry which is preliminary data.</text>
</comment>
<dbReference type="RefSeq" id="WP_232730170.1">
    <property type="nucleotide sequence ID" value="NZ_PHUF01000003.1"/>
</dbReference>
<proteinExistence type="predicted"/>
<accession>A0A2N0HKJ6</accession>